<feature type="compositionally biased region" description="Basic and acidic residues" evidence="3">
    <location>
        <begin position="26"/>
        <end position="36"/>
    </location>
</feature>
<organism evidence="5 6">
    <name type="scientific">Fasciola gigantica</name>
    <name type="common">Giant liver fluke</name>
    <dbReference type="NCBI Taxonomy" id="46835"/>
    <lineage>
        <taxon>Eukaryota</taxon>
        <taxon>Metazoa</taxon>
        <taxon>Spiralia</taxon>
        <taxon>Lophotrochozoa</taxon>
        <taxon>Platyhelminthes</taxon>
        <taxon>Trematoda</taxon>
        <taxon>Digenea</taxon>
        <taxon>Plagiorchiida</taxon>
        <taxon>Echinostomata</taxon>
        <taxon>Echinostomatoidea</taxon>
        <taxon>Fasciolidae</taxon>
        <taxon>Fasciola</taxon>
    </lineage>
</organism>
<dbReference type="OrthoDB" id="207120at2759"/>
<comment type="caution">
    <text evidence="5">The sequence shown here is derived from an EMBL/GenBank/DDBJ whole genome shotgun (WGS) entry which is preliminary data.</text>
</comment>
<dbReference type="STRING" id="46835.A0A504Z1P3"/>
<feature type="compositionally biased region" description="Polar residues" evidence="3">
    <location>
        <begin position="225"/>
        <end position="234"/>
    </location>
</feature>
<dbReference type="PROSITE" id="PS50002">
    <property type="entry name" value="SH3"/>
    <property type="match status" value="1"/>
</dbReference>
<evidence type="ECO:0000256" key="2">
    <source>
        <dbReference type="PROSITE-ProRule" id="PRU00192"/>
    </source>
</evidence>
<dbReference type="InterPro" id="IPR001452">
    <property type="entry name" value="SH3_domain"/>
</dbReference>
<accession>A0A504Z1P3</accession>
<dbReference type="Gene3D" id="2.30.30.40">
    <property type="entry name" value="SH3 Domains"/>
    <property type="match status" value="1"/>
</dbReference>
<dbReference type="GO" id="GO:0035023">
    <property type="term" value="P:regulation of Rho protein signal transduction"/>
    <property type="evidence" value="ECO:0007669"/>
    <property type="project" value="TreeGrafter"/>
</dbReference>
<proteinExistence type="predicted"/>
<dbReference type="GO" id="GO:0003779">
    <property type="term" value="F:actin binding"/>
    <property type="evidence" value="ECO:0007669"/>
    <property type="project" value="TreeGrafter"/>
</dbReference>
<dbReference type="PANTHER" id="PTHR12287:SF23">
    <property type="entry name" value="AROUSER, ISOFORM A-RELATED"/>
    <property type="match status" value="1"/>
</dbReference>
<feature type="region of interest" description="Disordered" evidence="3">
    <location>
        <begin position="116"/>
        <end position="152"/>
    </location>
</feature>
<dbReference type="InterPro" id="IPR039801">
    <property type="entry name" value="EPS8-like"/>
</dbReference>
<dbReference type="EMBL" id="SUNJ01002003">
    <property type="protein sequence ID" value="TPP66341.1"/>
    <property type="molecule type" value="Genomic_DNA"/>
</dbReference>
<dbReference type="GO" id="GO:0007266">
    <property type="term" value="P:Rho protein signal transduction"/>
    <property type="evidence" value="ECO:0007669"/>
    <property type="project" value="TreeGrafter"/>
</dbReference>
<reference evidence="5 6" key="1">
    <citation type="submission" date="2019-04" db="EMBL/GenBank/DDBJ databases">
        <title>Annotation for the trematode Fasciola gigantica.</title>
        <authorList>
            <person name="Choi Y.-J."/>
        </authorList>
    </citation>
    <scope>NUCLEOTIDE SEQUENCE [LARGE SCALE GENOMIC DNA]</scope>
    <source>
        <strain evidence="5">Uganda_cow_1</strain>
    </source>
</reference>
<dbReference type="AlphaFoldDB" id="A0A504Z1P3"/>
<feature type="compositionally biased region" description="Polar residues" evidence="3">
    <location>
        <begin position="13"/>
        <end position="22"/>
    </location>
</feature>
<feature type="compositionally biased region" description="Low complexity" evidence="3">
    <location>
        <begin position="235"/>
        <end position="257"/>
    </location>
</feature>
<keyword evidence="6" id="KW-1185">Reference proteome</keyword>
<sequence length="267" mass="29749">MQAARFLYRMTMSAAQQKSPHSSARGRPDGEAKSGDYSDQLTRTGVLIGSDKLEAKSNHAVAIYDYRAERSDELTLHRGDQLQLLYRDTPKWWMAKDLRSGREGFVPSSYLAYDEKSAMNPTGGTLESERTPPQRSNVSSRRVVQLMGQSTSETCLKPPSIVIQDWDQTQATSESRRKHASGLPSPTNLVVLAPKSPQTGELEKLPHQRRPLPLGEESRKKEPRSNISSLEVQGSSVARFESESSRSSVPFSMSSSRRCSRPLPKLD</sequence>
<dbReference type="Pfam" id="PF00018">
    <property type="entry name" value="SH3_1"/>
    <property type="match status" value="1"/>
</dbReference>
<evidence type="ECO:0000256" key="3">
    <source>
        <dbReference type="SAM" id="MobiDB-lite"/>
    </source>
</evidence>
<evidence type="ECO:0000313" key="6">
    <source>
        <dbReference type="Proteomes" id="UP000316759"/>
    </source>
</evidence>
<gene>
    <name evidence="5" type="ORF">FGIG_05645</name>
</gene>
<name>A0A504Z1P3_FASGI</name>
<dbReference type="SUPFAM" id="SSF50044">
    <property type="entry name" value="SH3-domain"/>
    <property type="match status" value="1"/>
</dbReference>
<feature type="domain" description="SH3" evidence="4">
    <location>
        <begin position="55"/>
        <end position="116"/>
    </location>
</feature>
<feature type="region of interest" description="Disordered" evidence="3">
    <location>
        <begin position="12"/>
        <end position="40"/>
    </location>
</feature>
<feature type="region of interest" description="Disordered" evidence="3">
    <location>
        <begin position="168"/>
        <end position="267"/>
    </location>
</feature>
<feature type="compositionally biased region" description="Polar residues" evidence="3">
    <location>
        <begin position="133"/>
        <end position="152"/>
    </location>
</feature>
<dbReference type="Proteomes" id="UP000316759">
    <property type="component" value="Unassembled WGS sequence"/>
</dbReference>
<evidence type="ECO:0000256" key="1">
    <source>
        <dbReference type="ARBA" id="ARBA00022443"/>
    </source>
</evidence>
<dbReference type="SMART" id="SM00326">
    <property type="entry name" value="SH3"/>
    <property type="match status" value="1"/>
</dbReference>
<dbReference type="PRINTS" id="PR00452">
    <property type="entry name" value="SH3DOMAIN"/>
</dbReference>
<evidence type="ECO:0000313" key="5">
    <source>
        <dbReference type="EMBL" id="TPP66341.1"/>
    </source>
</evidence>
<evidence type="ECO:0000259" key="4">
    <source>
        <dbReference type="PROSITE" id="PS50002"/>
    </source>
</evidence>
<keyword evidence="1 2" id="KW-0728">SH3 domain</keyword>
<dbReference type="GO" id="GO:0005886">
    <property type="term" value="C:plasma membrane"/>
    <property type="evidence" value="ECO:0007669"/>
    <property type="project" value="TreeGrafter"/>
</dbReference>
<dbReference type="PANTHER" id="PTHR12287">
    <property type="entry name" value="EPIDERMAL GROWTH FACTOR RECEPTOR KINASE SUBSTRATE EPS8-RELATED PROTEIN"/>
    <property type="match status" value="1"/>
</dbReference>
<protein>
    <recommendedName>
        <fullName evidence="4">SH3 domain-containing protein</fullName>
    </recommendedName>
</protein>
<dbReference type="InterPro" id="IPR036028">
    <property type="entry name" value="SH3-like_dom_sf"/>
</dbReference>